<gene>
    <name evidence="2" type="ORF">KAOT1_17768</name>
</gene>
<dbReference type="PROSITE" id="PS51257">
    <property type="entry name" value="PROKAR_LIPOPROTEIN"/>
    <property type="match status" value="1"/>
</dbReference>
<feature type="signal peptide" evidence="1">
    <location>
        <begin position="1"/>
        <end position="17"/>
    </location>
</feature>
<dbReference type="RefSeq" id="WP_007096088.1">
    <property type="nucleotide sequence ID" value="NZ_CP142125.1"/>
</dbReference>
<accession>A9DT76</accession>
<evidence type="ECO:0000313" key="3">
    <source>
        <dbReference type="Proteomes" id="UP000002945"/>
    </source>
</evidence>
<feature type="chain" id="PRO_5002736793" evidence="1">
    <location>
        <begin position="18"/>
        <end position="166"/>
    </location>
</feature>
<proteinExistence type="predicted"/>
<name>A9DT76_9FLAO</name>
<dbReference type="HOGENOM" id="CLU_1600543_0_0_10"/>
<comment type="caution">
    <text evidence="2">The sequence shown here is derived from an EMBL/GenBank/DDBJ whole genome shotgun (WGS) entry which is preliminary data.</text>
</comment>
<dbReference type="OrthoDB" id="1449069at2"/>
<keyword evidence="3" id="KW-1185">Reference proteome</keyword>
<keyword evidence="1" id="KW-0732">Signal</keyword>
<evidence type="ECO:0000256" key="1">
    <source>
        <dbReference type="SAM" id="SignalP"/>
    </source>
</evidence>
<sequence>MKYLFLFICSAFFFACAIKPTQYKVTGDLTFKSVSLTNYHVATEAQYQDVVKRIDAALANPEKYKNSMELVRFLADMEKHKISTAAEIFLYVDTDSIMRVYLSEKAYEKIKHFNYRDLQREQKKVVLQLDIIQKEKYLFYAEDIISVKKVDGVSKINGRAMKFISN</sequence>
<dbReference type="EMBL" id="ABIB01000003">
    <property type="protein sequence ID" value="EDP97035.1"/>
    <property type="molecule type" value="Genomic_DNA"/>
</dbReference>
<evidence type="ECO:0000313" key="2">
    <source>
        <dbReference type="EMBL" id="EDP97035.1"/>
    </source>
</evidence>
<reference evidence="2 3" key="1">
    <citation type="journal article" date="2011" name="J. Bacteriol.">
        <title>Genome sequence of the algicidal bacterium Kordia algicida OT-1.</title>
        <authorList>
            <person name="Lee H.S."/>
            <person name="Kang S.G."/>
            <person name="Kwon K.K."/>
            <person name="Lee J.H."/>
            <person name="Kim S.J."/>
        </authorList>
    </citation>
    <scope>NUCLEOTIDE SEQUENCE [LARGE SCALE GENOMIC DNA]</scope>
    <source>
        <strain evidence="2 3">OT-1</strain>
    </source>
</reference>
<dbReference type="Proteomes" id="UP000002945">
    <property type="component" value="Unassembled WGS sequence"/>
</dbReference>
<dbReference type="AlphaFoldDB" id="A9DT76"/>
<protein>
    <submittedName>
        <fullName evidence="2">Uncharacterized protein</fullName>
    </submittedName>
</protein>
<organism evidence="2 3">
    <name type="scientific">Kordia algicida OT-1</name>
    <dbReference type="NCBI Taxonomy" id="391587"/>
    <lineage>
        <taxon>Bacteria</taxon>
        <taxon>Pseudomonadati</taxon>
        <taxon>Bacteroidota</taxon>
        <taxon>Flavobacteriia</taxon>
        <taxon>Flavobacteriales</taxon>
        <taxon>Flavobacteriaceae</taxon>
        <taxon>Kordia</taxon>
    </lineage>
</organism>
<dbReference type="eggNOG" id="ENOG502ZTZV">
    <property type="taxonomic scope" value="Bacteria"/>
</dbReference>